<dbReference type="GeneID" id="132540494"/>
<sequence>MSGGGGFRGQKRKRNWDTDCPSFPGESPLQSSRVGLGTVGTAALSEAWLRCGEGFLDTSRTQLPTTEEKAATEKHLELCPRSNKETVASKSVSGLAEITWSSSGSDLSDEDKALSKSQRANEHDSKIDRFSNSDILCSEDEACEDELQFIDWEIDSDREETSEHRTVEEEEGENAVDISDSASCASSHSLTGEETLPTCPKVSTGGLRFFLRL</sequence>
<dbReference type="Proteomes" id="UP001652624">
    <property type="component" value="Chromosome 1"/>
</dbReference>
<evidence type="ECO:0000259" key="2">
    <source>
        <dbReference type="Pfam" id="PF14950"/>
    </source>
</evidence>
<keyword evidence="3" id="KW-1185">Reference proteome</keyword>
<name>A0ABM3Y0N6_ERIEU</name>
<dbReference type="PANTHER" id="PTHR34347:SF1">
    <property type="entry name" value="DNA REPAIR-SCAFFOLDING PROTEIN"/>
    <property type="match status" value="1"/>
</dbReference>
<accession>A0ABM3Y0N6</accession>
<organism evidence="3 4">
    <name type="scientific">Erinaceus europaeus</name>
    <name type="common">Western European hedgehog</name>
    <dbReference type="NCBI Taxonomy" id="9365"/>
    <lineage>
        <taxon>Eukaryota</taxon>
        <taxon>Metazoa</taxon>
        <taxon>Chordata</taxon>
        <taxon>Craniata</taxon>
        <taxon>Vertebrata</taxon>
        <taxon>Euteleostomi</taxon>
        <taxon>Mammalia</taxon>
        <taxon>Eutheria</taxon>
        <taxon>Laurasiatheria</taxon>
        <taxon>Eulipotyphla</taxon>
        <taxon>Erinaceidae</taxon>
        <taxon>Erinaceinae</taxon>
        <taxon>Erinaceus</taxon>
    </lineage>
</organism>
<feature type="compositionally biased region" description="Basic and acidic residues" evidence="1">
    <location>
        <begin position="110"/>
        <end position="125"/>
    </location>
</feature>
<dbReference type="Pfam" id="PF14950">
    <property type="entry name" value="DUF4502"/>
    <property type="match status" value="1"/>
</dbReference>
<evidence type="ECO:0000313" key="4">
    <source>
        <dbReference type="RefSeq" id="XP_060054642.1"/>
    </source>
</evidence>
<reference evidence="3" key="1">
    <citation type="submission" date="2025-05" db="UniProtKB">
        <authorList>
            <consortium name="RefSeq"/>
        </authorList>
    </citation>
    <scope>NUCLEOTIDE SEQUENCE [LARGE SCALE GENOMIC DNA]</scope>
</reference>
<reference evidence="4" key="2">
    <citation type="submission" date="2025-08" db="UniProtKB">
        <authorList>
            <consortium name="RefSeq"/>
        </authorList>
    </citation>
    <scope>IDENTIFICATION</scope>
</reference>
<feature type="domain" description="DUF4502" evidence="2">
    <location>
        <begin position="11"/>
        <end position="202"/>
    </location>
</feature>
<evidence type="ECO:0000313" key="3">
    <source>
        <dbReference type="Proteomes" id="UP001652624"/>
    </source>
</evidence>
<proteinExistence type="predicted"/>
<evidence type="ECO:0000256" key="1">
    <source>
        <dbReference type="SAM" id="MobiDB-lite"/>
    </source>
</evidence>
<protein>
    <submittedName>
        <fullName evidence="4">DNA repair-scaffolding protein-like</fullName>
    </submittedName>
</protein>
<feature type="region of interest" description="Disordered" evidence="1">
    <location>
        <begin position="98"/>
        <end position="125"/>
    </location>
</feature>
<feature type="region of interest" description="Disordered" evidence="1">
    <location>
        <begin position="1"/>
        <end position="34"/>
    </location>
</feature>
<gene>
    <name evidence="4" type="primary">LOC132540494</name>
</gene>
<feature type="region of interest" description="Disordered" evidence="1">
    <location>
        <begin position="155"/>
        <end position="197"/>
    </location>
</feature>
<dbReference type="RefSeq" id="XP_060054642.1">
    <property type="nucleotide sequence ID" value="XM_060198659.1"/>
</dbReference>
<feature type="compositionally biased region" description="Low complexity" evidence="1">
    <location>
        <begin position="179"/>
        <end position="189"/>
    </location>
</feature>
<dbReference type="InterPro" id="IPR028026">
    <property type="entry name" value="DUF4502"/>
</dbReference>
<dbReference type="PANTHER" id="PTHR34347">
    <property type="entry name" value="DNA REPAIR-SCAFFOLDING PROTEIN SPIDR"/>
    <property type="match status" value="1"/>
</dbReference>
<dbReference type="InterPro" id="IPR053054">
    <property type="entry name" value="DNA_repair-scaffolding"/>
</dbReference>